<dbReference type="GO" id="GO:0032259">
    <property type="term" value="P:methylation"/>
    <property type="evidence" value="ECO:0007669"/>
    <property type="project" value="UniProtKB-KW"/>
</dbReference>
<evidence type="ECO:0000313" key="4">
    <source>
        <dbReference type="Proteomes" id="UP000277094"/>
    </source>
</evidence>
<dbReference type="EMBL" id="RJSG01000002">
    <property type="protein sequence ID" value="RNL78972.1"/>
    <property type="molecule type" value="Genomic_DNA"/>
</dbReference>
<protein>
    <submittedName>
        <fullName evidence="3">Methyltransferase domain-containing protein</fullName>
    </submittedName>
</protein>
<dbReference type="PANTHER" id="PTHR44068:SF11">
    <property type="entry name" value="GERANYL DIPHOSPHATE 2-C-METHYLTRANSFERASE"/>
    <property type="match status" value="1"/>
</dbReference>
<dbReference type="InterPro" id="IPR029063">
    <property type="entry name" value="SAM-dependent_MTases_sf"/>
</dbReference>
<organism evidence="3 4">
    <name type="scientific">Nocardioides marmorisolisilvae</name>
    <dbReference type="NCBI Taxonomy" id="1542737"/>
    <lineage>
        <taxon>Bacteria</taxon>
        <taxon>Bacillati</taxon>
        <taxon>Actinomycetota</taxon>
        <taxon>Actinomycetes</taxon>
        <taxon>Propionibacteriales</taxon>
        <taxon>Nocardioidaceae</taxon>
        <taxon>Nocardioides</taxon>
    </lineage>
</organism>
<evidence type="ECO:0000259" key="2">
    <source>
        <dbReference type="Pfam" id="PF08241"/>
    </source>
</evidence>
<dbReference type="Pfam" id="PF08241">
    <property type="entry name" value="Methyltransf_11"/>
    <property type="match status" value="1"/>
</dbReference>
<dbReference type="AlphaFoldDB" id="A0A3N0DTN3"/>
<dbReference type="Gene3D" id="3.40.50.150">
    <property type="entry name" value="Vaccinia Virus protein VP39"/>
    <property type="match status" value="1"/>
</dbReference>
<accession>A0A3N0DTN3</accession>
<reference evidence="3 4" key="1">
    <citation type="submission" date="2018-11" db="EMBL/GenBank/DDBJ databases">
        <authorList>
            <person name="Li F."/>
        </authorList>
    </citation>
    <scope>NUCLEOTIDE SEQUENCE [LARGE SCALE GENOMIC DNA]</scope>
    <source>
        <strain evidence="3 4">KIS18-7</strain>
    </source>
</reference>
<keyword evidence="1 3" id="KW-0808">Transferase</keyword>
<sequence>MVSEHDELAGYFNQWYADMAGETNADAIQQRHLGLPPELLSTSLLTWDGIGTVAELLALEPGQALVDLACGRGGYGLELAGRSGAELIGIDFAPAALDAARALAAARGQSAEFRVGDLVATGLQDGSADAVVVVDAIQFPADPAAAYQEIARILRPGGRVVLTCWEARDRGDEAVPERIRNVDLDGGLSGAGLREVRVVERSDWREVERGLWAEAAALDPGGDPALTSFHDEGVRSMETFEKFRRVLGSAVR</sequence>
<dbReference type="OrthoDB" id="9805171at2"/>
<dbReference type="InterPro" id="IPR050447">
    <property type="entry name" value="Erg6_SMT_methyltransf"/>
</dbReference>
<evidence type="ECO:0000313" key="3">
    <source>
        <dbReference type="EMBL" id="RNL78972.1"/>
    </source>
</evidence>
<evidence type="ECO:0000256" key="1">
    <source>
        <dbReference type="ARBA" id="ARBA00022679"/>
    </source>
</evidence>
<gene>
    <name evidence="3" type="ORF">EFL95_07940</name>
</gene>
<name>A0A3N0DTN3_9ACTN</name>
<comment type="caution">
    <text evidence="3">The sequence shown here is derived from an EMBL/GenBank/DDBJ whole genome shotgun (WGS) entry which is preliminary data.</text>
</comment>
<dbReference type="CDD" id="cd02440">
    <property type="entry name" value="AdoMet_MTases"/>
    <property type="match status" value="1"/>
</dbReference>
<feature type="domain" description="Methyltransferase type 11" evidence="2">
    <location>
        <begin position="66"/>
        <end position="162"/>
    </location>
</feature>
<dbReference type="Proteomes" id="UP000277094">
    <property type="component" value="Unassembled WGS sequence"/>
</dbReference>
<proteinExistence type="predicted"/>
<dbReference type="SUPFAM" id="SSF53335">
    <property type="entry name" value="S-adenosyl-L-methionine-dependent methyltransferases"/>
    <property type="match status" value="1"/>
</dbReference>
<dbReference type="RefSeq" id="WP_123233474.1">
    <property type="nucleotide sequence ID" value="NZ_RJSG01000002.1"/>
</dbReference>
<dbReference type="PANTHER" id="PTHR44068">
    <property type="entry name" value="ZGC:194242"/>
    <property type="match status" value="1"/>
</dbReference>
<dbReference type="InterPro" id="IPR013216">
    <property type="entry name" value="Methyltransf_11"/>
</dbReference>
<keyword evidence="4" id="KW-1185">Reference proteome</keyword>
<dbReference type="GO" id="GO:0008757">
    <property type="term" value="F:S-adenosylmethionine-dependent methyltransferase activity"/>
    <property type="evidence" value="ECO:0007669"/>
    <property type="project" value="InterPro"/>
</dbReference>
<keyword evidence="3" id="KW-0489">Methyltransferase</keyword>